<sequence>MKSYTDIYEDYHKNVYLYAEKEYSWYKQADNLKDAVRKAFLSEDEQGKVHPHQRRVGRQRLALAADIALKHLDTQCVIDFDNFNSIYQFVQDVRNKIEGFGELANYDVALRITKYLGFELQEVYLHAGVTIGFRALGLNVEERDIIPVEYFPEPFNLLSGDHLENLLCIYKEMLDHSSAELAITCICTKINYYCTNKNGCI</sequence>
<evidence type="ECO:0000313" key="1">
    <source>
        <dbReference type="EMBL" id="RCJ35624.1"/>
    </source>
</evidence>
<gene>
    <name evidence="1" type="ORF">A6769_18425</name>
</gene>
<dbReference type="Proteomes" id="UP000252085">
    <property type="component" value="Unassembled WGS sequence"/>
</dbReference>
<name>A0A367RJ35_NOSPU</name>
<proteinExistence type="predicted"/>
<accession>A0A367RJ35</accession>
<organism evidence="1 2">
    <name type="scientific">Nostoc punctiforme NIES-2108</name>
    <dbReference type="NCBI Taxonomy" id="1356359"/>
    <lineage>
        <taxon>Bacteria</taxon>
        <taxon>Bacillati</taxon>
        <taxon>Cyanobacteriota</taxon>
        <taxon>Cyanophyceae</taxon>
        <taxon>Nostocales</taxon>
        <taxon>Nostocaceae</taxon>
        <taxon>Nostoc</taxon>
    </lineage>
</organism>
<dbReference type="EMBL" id="LXQE01000151">
    <property type="protein sequence ID" value="RCJ35624.1"/>
    <property type="molecule type" value="Genomic_DNA"/>
</dbReference>
<reference evidence="1 2" key="1">
    <citation type="submission" date="2016-04" db="EMBL/GenBank/DDBJ databases">
        <authorList>
            <person name="Evans L.H."/>
            <person name="Alamgir A."/>
            <person name="Owens N."/>
            <person name="Weber N.D."/>
            <person name="Virtaneva K."/>
            <person name="Barbian K."/>
            <person name="Babar A."/>
            <person name="Rosenke K."/>
        </authorList>
    </citation>
    <scope>NUCLEOTIDE SEQUENCE [LARGE SCALE GENOMIC DNA]</scope>
    <source>
        <strain evidence="1">NIES-2108</strain>
    </source>
</reference>
<comment type="caution">
    <text evidence="1">The sequence shown here is derived from an EMBL/GenBank/DDBJ whole genome shotgun (WGS) entry which is preliminary data.</text>
</comment>
<protein>
    <submittedName>
        <fullName evidence="1">Uncharacterized protein</fullName>
    </submittedName>
</protein>
<evidence type="ECO:0000313" key="2">
    <source>
        <dbReference type="Proteomes" id="UP000252085"/>
    </source>
</evidence>
<dbReference type="AlphaFoldDB" id="A0A367RJ35"/>